<dbReference type="InterPro" id="IPR001647">
    <property type="entry name" value="HTH_TetR"/>
</dbReference>
<evidence type="ECO:0000259" key="5">
    <source>
        <dbReference type="PROSITE" id="PS50977"/>
    </source>
</evidence>
<feature type="DNA-binding region" description="H-T-H motif" evidence="4">
    <location>
        <begin position="33"/>
        <end position="52"/>
    </location>
</feature>
<dbReference type="AlphaFoldDB" id="A0A511JNJ9"/>
<accession>A0A511JNJ9</accession>
<keyword evidence="3" id="KW-0804">Transcription</keyword>
<dbReference type="SUPFAM" id="SSF46689">
    <property type="entry name" value="Homeodomain-like"/>
    <property type="match status" value="1"/>
</dbReference>
<dbReference type="EMBL" id="BJWH01000018">
    <property type="protein sequence ID" value="GEL99509.1"/>
    <property type="molecule type" value="Genomic_DNA"/>
</dbReference>
<proteinExistence type="predicted"/>
<evidence type="ECO:0000313" key="6">
    <source>
        <dbReference type="EMBL" id="GEL99509.1"/>
    </source>
</evidence>
<protein>
    <recommendedName>
        <fullName evidence="5">HTH tetR-type domain-containing protein</fullName>
    </recommendedName>
</protein>
<dbReference type="PANTHER" id="PTHR30055">
    <property type="entry name" value="HTH-TYPE TRANSCRIPTIONAL REGULATOR RUTR"/>
    <property type="match status" value="1"/>
</dbReference>
<evidence type="ECO:0000256" key="1">
    <source>
        <dbReference type="ARBA" id="ARBA00023015"/>
    </source>
</evidence>
<evidence type="ECO:0000256" key="2">
    <source>
        <dbReference type="ARBA" id="ARBA00023125"/>
    </source>
</evidence>
<dbReference type="InterPro" id="IPR050109">
    <property type="entry name" value="HTH-type_TetR-like_transc_reg"/>
</dbReference>
<dbReference type="Proteomes" id="UP000321049">
    <property type="component" value="Unassembled WGS sequence"/>
</dbReference>
<name>A0A511JNJ9_9CELL</name>
<evidence type="ECO:0000313" key="7">
    <source>
        <dbReference type="Proteomes" id="UP000321049"/>
    </source>
</evidence>
<dbReference type="PROSITE" id="PS50977">
    <property type="entry name" value="HTH_TETR_2"/>
    <property type="match status" value="1"/>
</dbReference>
<evidence type="ECO:0000256" key="4">
    <source>
        <dbReference type="PROSITE-ProRule" id="PRU00335"/>
    </source>
</evidence>
<feature type="domain" description="HTH tetR-type" evidence="5">
    <location>
        <begin position="10"/>
        <end position="70"/>
    </location>
</feature>
<dbReference type="GO" id="GO:0003700">
    <property type="term" value="F:DNA-binding transcription factor activity"/>
    <property type="evidence" value="ECO:0007669"/>
    <property type="project" value="TreeGrafter"/>
</dbReference>
<evidence type="ECO:0000256" key="3">
    <source>
        <dbReference type="ARBA" id="ARBA00023163"/>
    </source>
</evidence>
<organism evidence="6 7">
    <name type="scientific">Cellulomonas terrae</name>
    <dbReference type="NCBI Taxonomy" id="311234"/>
    <lineage>
        <taxon>Bacteria</taxon>
        <taxon>Bacillati</taxon>
        <taxon>Actinomycetota</taxon>
        <taxon>Actinomycetes</taxon>
        <taxon>Micrococcales</taxon>
        <taxon>Cellulomonadaceae</taxon>
        <taxon>Cellulomonas</taxon>
    </lineage>
</organism>
<sequence>MTPRPPLDVDGLRETLLAHARTLIARDGVDGLTMRALAAEAGMAVGMSYKAFPSREELLRELTWRSLGDLARDLDAWAARSGGDLGDRLMEFSDLHLASDAPALVAHLARSPREDGPLQLAVDAGVTRSWAGVMTDFLAARQRDGDVRADVDVAAFGFLLTAAMHHVMVAEEPFPAPDRATLARYVAAVAAQLTADGKA</sequence>
<dbReference type="PANTHER" id="PTHR30055:SF234">
    <property type="entry name" value="HTH-TYPE TRANSCRIPTIONAL REGULATOR BETI"/>
    <property type="match status" value="1"/>
</dbReference>
<dbReference type="InterPro" id="IPR009057">
    <property type="entry name" value="Homeodomain-like_sf"/>
</dbReference>
<keyword evidence="2 4" id="KW-0238">DNA-binding</keyword>
<dbReference type="Pfam" id="PF00440">
    <property type="entry name" value="TetR_N"/>
    <property type="match status" value="1"/>
</dbReference>
<keyword evidence="7" id="KW-1185">Reference proteome</keyword>
<gene>
    <name evidence="6" type="ORF">CTE05_30560</name>
</gene>
<dbReference type="RefSeq" id="WP_146847156.1">
    <property type="nucleotide sequence ID" value="NZ_BJWH01000018.1"/>
</dbReference>
<dbReference type="Gene3D" id="1.10.357.10">
    <property type="entry name" value="Tetracycline Repressor, domain 2"/>
    <property type="match status" value="1"/>
</dbReference>
<dbReference type="OrthoDB" id="4542210at2"/>
<comment type="caution">
    <text evidence="6">The sequence shown here is derived from an EMBL/GenBank/DDBJ whole genome shotgun (WGS) entry which is preliminary data.</text>
</comment>
<keyword evidence="1" id="KW-0805">Transcription regulation</keyword>
<dbReference type="GO" id="GO:0000976">
    <property type="term" value="F:transcription cis-regulatory region binding"/>
    <property type="evidence" value="ECO:0007669"/>
    <property type="project" value="TreeGrafter"/>
</dbReference>
<reference evidence="6 7" key="1">
    <citation type="submission" date="2019-07" db="EMBL/GenBank/DDBJ databases">
        <title>Whole genome shotgun sequence of Cellulomonas terrae NBRC 100819.</title>
        <authorList>
            <person name="Hosoyama A."/>
            <person name="Uohara A."/>
            <person name="Ohji S."/>
            <person name="Ichikawa N."/>
        </authorList>
    </citation>
    <scope>NUCLEOTIDE SEQUENCE [LARGE SCALE GENOMIC DNA]</scope>
    <source>
        <strain evidence="6 7">NBRC 100819</strain>
    </source>
</reference>